<dbReference type="WBParaSite" id="ACAC_0000126901-mRNA-1">
    <property type="protein sequence ID" value="ACAC_0000126901-mRNA-1"/>
    <property type="gene ID" value="ACAC_0000126901"/>
</dbReference>
<feature type="domain" description="Tyrosine specific protein phosphatases" evidence="7">
    <location>
        <begin position="72"/>
        <end position="129"/>
    </location>
</feature>
<evidence type="ECO:0000256" key="5">
    <source>
        <dbReference type="SAM" id="Phobius"/>
    </source>
</evidence>
<evidence type="ECO:0000259" key="6">
    <source>
        <dbReference type="PROSITE" id="PS50054"/>
    </source>
</evidence>
<reference evidence="8" key="1">
    <citation type="submission" date="2012-09" db="EMBL/GenBank/DDBJ databases">
        <authorList>
            <person name="Martin A.A."/>
        </authorList>
    </citation>
    <scope>NUCLEOTIDE SEQUENCE</scope>
</reference>
<dbReference type="AlphaFoldDB" id="A0A158P6M5"/>
<dbReference type="STRING" id="6313.A0A158P6M5"/>
<keyword evidence="5" id="KW-1133">Transmembrane helix</keyword>
<dbReference type="PROSITE" id="PS50056">
    <property type="entry name" value="TYR_PHOSPHATASE_2"/>
    <property type="match status" value="1"/>
</dbReference>
<feature type="region of interest" description="Disordered" evidence="4">
    <location>
        <begin position="260"/>
        <end position="283"/>
    </location>
</feature>
<dbReference type="InterPro" id="IPR000387">
    <property type="entry name" value="Tyr_Pase_dom"/>
</dbReference>
<dbReference type="CDD" id="cd14514">
    <property type="entry name" value="DUSP14-like"/>
    <property type="match status" value="1"/>
</dbReference>
<dbReference type="Gene3D" id="3.90.190.10">
    <property type="entry name" value="Protein tyrosine phosphatase superfamily"/>
    <property type="match status" value="1"/>
</dbReference>
<dbReference type="SUPFAM" id="SSF52799">
    <property type="entry name" value="(Phosphotyrosine protein) phosphatases II"/>
    <property type="match status" value="1"/>
</dbReference>
<dbReference type="PANTHER" id="PTHR45961:SF2">
    <property type="entry name" value="PROTEIN CBG09952"/>
    <property type="match status" value="1"/>
</dbReference>
<evidence type="ECO:0000313" key="9">
    <source>
        <dbReference type="WBParaSite" id="ACAC_0000126901-mRNA-1"/>
    </source>
</evidence>
<evidence type="ECO:0000256" key="1">
    <source>
        <dbReference type="ARBA" id="ARBA00008601"/>
    </source>
</evidence>
<dbReference type="GO" id="GO:0004721">
    <property type="term" value="F:phosphoprotein phosphatase activity"/>
    <property type="evidence" value="ECO:0007669"/>
    <property type="project" value="UniProtKB-KW"/>
</dbReference>
<accession>A0A158P6M5</accession>
<dbReference type="PANTHER" id="PTHR45961">
    <property type="entry name" value="IP21249P"/>
    <property type="match status" value="1"/>
</dbReference>
<keyword evidence="8" id="KW-1185">Reference proteome</keyword>
<keyword evidence="3" id="KW-0904">Protein phosphatase</keyword>
<feature type="transmembrane region" description="Helical" evidence="5">
    <location>
        <begin position="91"/>
        <end position="111"/>
    </location>
</feature>
<dbReference type="PROSITE" id="PS50054">
    <property type="entry name" value="TYR_PHOSPHATASE_DUAL"/>
    <property type="match status" value="1"/>
</dbReference>
<evidence type="ECO:0000256" key="4">
    <source>
        <dbReference type="SAM" id="MobiDB-lite"/>
    </source>
</evidence>
<keyword evidence="5" id="KW-0472">Membrane</keyword>
<dbReference type="SMART" id="SM00195">
    <property type="entry name" value="DSPc"/>
    <property type="match status" value="1"/>
</dbReference>
<evidence type="ECO:0000313" key="8">
    <source>
        <dbReference type="Proteomes" id="UP000035642"/>
    </source>
</evidence>
<protein>
    <submittedName>
        <fullName evidence="9">Tyrosine-protein phosphatase domain-containing protein</fullName>
    </submittedName>
</protein>
<organism evidence="8 9">
    <name type="scientific">Angiostrongylus cantonensis</name>
    <name type="common">Rat lungworm</name>
    <dbReference type="NCBI Taxonomy" id="6313"/>
    <lineage>
        <taxon>Eukaryota</taxon>
        <taxon>Metazoa</taxon>
        <taxon>Ecdysozoa</taxon>
        <taxon>Nematoda</taxon>
        <taxon>Chromadorea</taxon>
        <taxon>Rhabditida</taxon>
        <taxon>Rhabditina</taxon>
        <taxon>Rhabditomorpha</taxon>
        <taxon>Strongyloidea</taxon>
        <taxon>Metastrongylidae</taxon>
        <taxon>Angiostrongylus</taxon>
    </lineage>
</organism>
<sequence length="283" mass="32194">MTTRRVINRESRQCSQIRPFLYVGGLAALSPRTLSRFCTTINLIPGFRITAPGHMKVLHIPLLDDESTDLSPYFTIVFKEIDSVRKSLGRVLLLCAMGISRSATFAISYLMCIEKMSLYDAYKHVQYCRNIICPNVGFFQQMIDLEQKLYGKKTVQIIEPIQGVKVADVVWNELYQDMMESLSQTDRQSIRSLNSPSNSDTRSLRSLNLPMIISNYDSRELSSCHLAPSPAEEVESSVQEGTSIRVPRLALKSTSVFPRSALRDKSKRGKKKRWRLNFSKDVT</sequence>
<dbReference type="InterPro" id="IPR029021">
    <property type="entry name" value="Prot-tyrosine_phosphatase-like"/>
</dbReference>
<dbReference type="Proteomes" id="UP000035642">
    <property type="component" value="Unassembled WGS sequence"/>
</dbReference>
<comment type="similarity">
    <text evidence="1">Belongs to the protein-tyrosine phosphatase family. Non-receptor class dual specificity subfamily.</text>
</comment>
<feature type="compositionally biased region" description="Basic residues" evidence="4">
    <location>
        <begin position="265"/>
        <end position="275"/>
    </location>
</feature>
<dbReference type="GO" id="GO:0005737">
    <property type="term" value="C:cytoplasm"/>
    <property type="evidence" value="ECO:0007669"/>
    <property type="project" value="TreeGrafter"/>
</dbReference>
<keyword evidence="5" id="KW-0812">Transmembrane</keyword>
<dbReference type="InterPro" id="IPR000340">
    <property type="entry name" value="Dual-sp_phosphatase_cat-dom"/>
</dbReference>
<reference evidence="9" key="2">
    <citation type="submission" date="2016-04" db="UniProtKB">
        <authorList>
            <consortium name="WormBaseParasite"/>
        </authorList>
    </citation>
    <scope>IDENTIFICATION</scope>
</reference>
<evidence type="ECO:0000259" key="7">
    <source>
        <dbReference type="PROSITE" id="PS50056"/>
    </source>
</evidence>
<evidence type="ECO:0000256" key="3">
    <source>
        <dbReference type="ARBA" id="ARBA00022912"/>
    </source>
</evidence>
<dbReference type="Pfam" id="PF00782">
    <property type="entry name" value="DSPc"/>
    <property type="match status" value="1"/>
</dbReference>
<feature type="domain" description="Tyrosine-protein phosphatase" evidence="6">
    <location>
        <begin position="13"/>
        <end position="151"/>
    </location>
</feature>
<dbReference type="InterPro" id="IPR052103">
    <property type="entry name" value="Dual_spec_Phospatases"/>
</dbReference>
<proteinExistence type="inferred from homology"/>
<name>A0A158P6M5_ANGCA</name>
<evidence type="ECO:0000256" key="2">
    <source>
        <dbReference type="ARBA" id="ARBA00022801"/>
    </source>
</evidence>
<keyword evidence="2" id="KW-0378">Hydrolase</keyword>
<dbReference type="InterPro" id="IPR020422">
    <property type="entry name" value="TYR_PHOSPHATASE_DUAL_dom"/>
</dbReference>